<dbReference type="InterPro" id="IPR014993">
    <property type="entry name" value="DUF1841"/>
</dbReference>
<organism evidence="1">
    <name type="scientific">marine metagenome</name>
    <dbReference type="NCBI Taxonomy" id="408172"/>
    <lineage>
        <taxon>unclassified sequences</taxon>
        <taxon>metagenomes</taxon>
        <taxon>ecological metagenomes</taxon>
    </lineage>
</organism>
<protein>
    <recommendedName>
        <fullName evidence="2">DUF1841 domain-containing protein</fullName>
    </recommendedName>
</protein>
<evidence type="ECO:0008006" key="2">
    <source>
        <dbReference type="Google" id="ProtNLM"/>
    </source>
</evidence>
<sequence length="139" mass="16255">VFSQDRKKQRKFLAKSWQKYTSNKPLEPLEKQLVSIIEIHPEYHDLIGNIESEYFPEQGEVNPFLHINLHLALRDQLSLNQPKGVKEAHQKLINQHKDPHAVEHLMMECIAEMIYTSQKNNTAMDQESYLNCITSLTTK</sequence>
<proteinExistence type="predicted"/>
<name>A0A382WAT3_9ZZZZ</name>
<feature type="non-terminal residue" evidence="1">
    <location>
        <position position="1"/>
    </location>
</feature>
<dbReference type="Pfam" id="PF08897">
    <property type="entry name" value="DUF1841"/>
    <property type="match status" value="1"/>
</dbReference>
<reference evidence="1" key="1">
    <citation type="submission" date="2018-05" db="EMBL/GenBank/DDBJ databases">
        <authorList>
            <person name="Lanie J.A."/>
            <person name="Ng W.-L."/>
            <person name="Kazmierczak K.M."/>
            <person name="Andrzejewski T.M."/>
            <person name="Davidsen T.M."/>
            <person name="Wayne K.J."/>
            <person name="Tettelin H."/>
            <person name="Glass J.I."/>
            <person name="Rusch D."/>
            <person name="Podicherti R."/>
            <person name="Tsui H.-C.T."/>
            <person name="Winkler M.E."/>
        </authorList>
    </citation>
    <scope>NUCLEOTIDE SEQUENCE</scope>
</reference>
<accession>A0A382WAT3</accession>
<evidence type="ECO:0000313" key="1">
    <source>
        <dbReference type="EMBL" id="SVD55261.1"/>
    </source>
</evidence>
<dbReference type="EMBL" id="UINC01157976">
    <property type="protein sequence ID" value="SVD55261.1"/>
    <property type="molecule type" value="Genomic_DNA"/>
</dbReference>
<gene>
    <name evidence="1" type="ORF">METZ01_LOCUS408115</name>
</gene>
<dbReference type="AlphaFoldDB" id="A0A382WAT3"/>